<dbReference type="GO" id="GO:0003676">
    <property type="term" value="F:nucleic acid binding"/>
    <property type="evidence" value="ECO:0007669"/>
    <property type="project" value="InterPro"/>
</dbReference>
<feature type="domain" description="CCHC-type" evidence="3">
    <location>
        <begin position="334"/>
        <end position="348"/>
    </location>
</feature>
<feature type="compositionally biased region" description="Basic and acidic residues" evidence="2">
    <location>
        <begin position="211"/>
        <end position="222"/>
    </location>
</feature>
<gene>
    <name evidence="5" type="ORF">QYE76_035596</name>
</gene>
<feature type="compositionally biased region" description="Gly residues" evidence="2">
    <location>
        <begin position="138"/>
        <end position="172"/>
    </location>
</feature>
<dbReference type="EMBL" id="JAUUTY010000007">
    <property type="protein sequence ID" value="KAK1611923.1"/>
    <property type="molecule type" value="Genomic_DNA"/>
</dbReference>
<dbReference type="Proteomes" id="UP001231189">
    <property type="component" value="Unassembled WGS sequence"/>
</dbReference>
<dbReference type="GO" id="GO:0003824">
    <property type="term" value="F:catalytic activity"/>
    <property type="evidence" value="ECO:0007669"/>
    <property type="project" value="InterPro"/>
</dbReference>
<evidence type="ECO:0000259" key="3">
    <source>
        <dbReference type="PROSITE" id="PS50158"/>
    </source>
</evidence>
<dbReference type="InterPro" id="IPR001878">
    <property type="entry name" value="Znf_CCHC"/>
</dbReference>
<feature type="compositionally biased region" description="Low complexity" evidence="2">
    <location>
        <begin position="248"/>
        <end position="259"/>
    </location>
</feature>
<evidence type="ECO:0000313" key="6">
    <source>
        <dbReference type="Proteomes" id="UP001231189"/>
    </source>
</evidence>
<feature type="compositionally biased region" description="Basic and acidic residues" evidence="2">
    <location>
        <begin position="593"/>
        <end position="622"/>
    </location>
</feature>
<protein>
    <submittedName>
        <fullName evidence="5">Uncharacterized protein</fullName>
    </submittedName>
</protein>
<dbReference type="Gene3D" id="4.10.60.10">
    <property type="entry name" value="Zinc finger, CCHC-type"/>
    <property type="match status" value="1"/>
</dbReference>
<accession>A0AAD8R386</accession>
<feature type="compositionally biased region" description="Basic and acidic residues" evidence="2">
    <location>
        <begin position="956"/>
        <end position="965"/>
    </location>
</feature>
<dbReference type="PROSITE" id="PS50878">
    <property type="entry name" value="RT_POL"/>
    <property type="match status" value="1"/>
</dbReference>
<dbReference type="Gene3D" id="3.60.10.10">
    <property type="entry name" value="Endonuclease/exonuclease/phosphatase"/>
    <property type="match status" value="1"/>
</dbReference>
<dbReference type="SUPFAM" id="SSF56219">
    <property type="entry name" value="DNase I-like"/>
    <property type="match status" value="1"/>
</dbReference>
<organism evidence="5 6">
    <name type="scientific">Lolium multiflorum</name>
    <name type="common">Italian ryegrass</name>
    <name type="synonym">Lolium perenne subsp. multiflorum</name>
    <dbReference type="NCBI Taxonomy" id="4521"/>
    <lineage>
        <taxon>Eukaryota</taxon>
        <taxon>Viridiplantae</taxon>
        <taxon>Streptophyta</taxon>
        <taxon>Embryophyta</taxon>
        <taxon>Tracheophyta</taxon>
        <taxon>Spermatophyta</taxon>
        <taxon>Magnoliopsida</taxon>
        <taxon>Liliopsida</taxon>
        <taxon>Poales</taxon>
        <taxon>Poaceae</taxon>
        <taxon>BOP clade</taxon>
        <taxon>Pooideae</taxon>
        <taxon>Poodae</taxon>
        <taxon>Poeae</taxon>
        <taxon>Poeae Chloroplast Group 2 (Poeae type)</taxon>
        <taxon>Loliodinae</taxon>
        <taxon>Loliinae</taxon>
        <taxon>Lolium</taxon>
    </lineage>
</organism>
<dbReference type="Pfam" id="PF00078">
    <property type="entry name" value="RVT_1"/>
    <property type="match status" value="1"/>
</dbReference>
<feature type="compositionally biased region" description="Basic and acidic residues" evidence="2">
    <location>
        <begin position="234"/>
        <end position="245"/>
    </location>
</feature>
<dbReference type="SUPFAM" id="SSF57756">
    <property type="entry name" value="Retrovirus zinc finger-like domains"/>
    <property type="match status" value="1"/>
</dbReference>
<dbReference type="InterPro" id="IPR036691">
    <property type="entry name" value="Endo/exonu/phosph_ase_sf"/>
</dbReference>
<feature type="domain" description="Reverse transcriptase" evidence="4">
    <location>
        <begin position="1448"/>
        <end position="1726"/>
    </location>
</feature>
<feature type="region of interest" description="Disordered" evidence="2">
    <location>
        <begin position="931"/>
        <end position="971"/>
    </location>
</feature>
<dbReference type="InterPro" id="IPR036875">
    <property type="entry name" value="Znf_CCHC_sf"/>
</dbReference>
<evidence type="ECO:0000256" key="2">
    <source>
        <dbReference type="SAM" id="MobiDB-lite"/>
    </source>
</evidence>
<dbReference type="PROSITE" id="PS50158">
    <property type="entry name" value="ZF_CCHC"/>
    <property type="match status" value="2"/>
</dbReference>
<dbReference type="InterPro" id="IPR005135">
    <property type="entry name" value="Endo/exonuclease/phosphatase"/>
</dbReference>
<dbReference type="GO" id="GO:0008270">
    <property type="term" value="F:zinc ion binding"/>
    <property type="evidence" value="ECO:0007669"/>
    <property type="project" value="UniProtKB-KW"/>
</dbReference>
<feature type="compositionally biased region" description="Low complexity" evidence="2">
    <location>
        <begin position="295"/>
        <end position="309"/>
    </location>
</feature>
<name>A0AAD8R386_LOLMU</name>
<feature type="compositionally biased region" description="Basic and acidic residues" evidence="2">
    <location>
        <begin position="173"/>
        <end position="196"/>
    </location>
</feature>
<dbReference type="InterPro" id="IPR043502">
    <property type="entry name" value="DNA/RNA_pol_sf"/>
</dbReference>
<sequence length="1979" mass="217587">MGFFPCCGPDLVTRPVGLAGGELVAVGLEGEAQQPPGPGGVLEVGVTELVRPSTGVRRPAFRWLWLPKGCANPALGFPARFGEVRKRLGDQYAPPHRLLRKIPEAPPLLRSFAEAVSMERGGDDGRKRRFDSSNGRRLVGGGRGAGGRQDGGAGRQMGGEGGRFDGGGNRFDGGSRGESFRSQEEGGGRQEERYRYMEAGGSRQAGGSRGQGEDLRYHDRGGEQWGQPPPWWSEQDRREEEESRLWEQQQGGASAWGQGDRPGLSGPGDRGISQGRHQSAARAKNKKVAGPDQAQQKGKSKTSATKTGAPIGGECFKCGRQGHFQSECSFQPLCVICSSEGHASSDCPAKRNILRLQSMGHAITGGGFFNIDVEPLSRKGDTGEVFAAAIKFASTPLSGEQLTEELKLMVDENWDWQVSRVSESEFTVVFPSRETRRMCTVSGKLYLPVSQLETTIREAFLAPRPSLVLPSAWVKLTGVPEDLLTKERVQAAFVMLGRIIDVDELSLLKWDREPIRARVQCRYPERIKGSIQVFVNGEGYTVGLQVEPQPRGSGGGAGGGPPPPPPPRNEDEDEESDDASSEGEWKHGRRKKDKNEQTKDMAKEPEHGKGQRSTKEVGEGSQRDSPAFLGPVEQEGPEGSTLFQYGSNLGKELGELTGGGRSEVPSSDISMLELTSMGEDSLQGGTGSVLSTEVVSTGQDTGVVDSPSALGPPLKLARLEQGEKEVWTSEAAQGGAGKVAVTAEEVPATLSLQQQALVDLQVATGPRSRAIPYTRRASNTSTPASASRKSARNQGQAGTSALIKAQRLAAERNLEEKCKEKGTFSEPISLLPDSHLASVILDSGMVFRPKDGEMAAALSVVRAKELVQASLAATALRLAREAAAREAVLPADGSGEIPAARELRCTPAGTGGSELAADTGPAHRLVVDEDDDLGVTHGKGLQPGSEGDNLSVEAGGRTEEAEPAKPRRRRGRKSMLTLKDLFRLERVDIIGLQETIKTEFSAVELRRLEHGGQFAWSWLPAVGHSGGMLLGFRDECFEVGSWKKGTFFLSAEVLQRNNNRKWCFMLIYGPADHARTGEFLGELEGEVSACPLPLVVAGDFNLIRRAEDKSNGIVNWPRVRRFNDVLAGLALREIRRAGARFTWTNNQAVPIRSVLDRVFVSTSWESLFPLCTLTAITRIGSDHCPLILDNGEKGIKIPARFFFQTWWFGVPGFGELVKEKLLQVGVDSGPHRCCIDVWQGKSRGLRQFLKGWGANLGKQKRAVREGIMIQIAQLDSAADADGLDEEGWALRYHLEEQIIQIDALEEEYWKQRSRVQWTLKGDACTAFFHAFANGRRRKCLIPRLLTETGEVTEQRELVDHIYGFYKGLMGAEGEERVFSLAPDLWPDTLRVSEVENEELALTFTAQELDQVLAEMKPHSAPGPDGLPVAFFKRFWGDLRGLILQILNDFALGRVDIARLNYGIISLIPKLKGADTIKMFRPITLINVIFKFVAKAYATRLAPIAHRTIDRSQSAFIKGRCLHEGVLALHEIAHELRVKKIKGLLLKLDFEKAYDRVNWEFLREVLLRKGFSVGVVHRLMQLVSGGQTAININGEIGPFFRNRRGVRQGDPLSPILFDFLVDPLAAILTKAKGAGHIQGVVEHLIPGGVTHLQYADDTMILLEPSTLGVANLKVLLLCFENMSGLKINLSKSEVVVMGANRDEQHRVTESLNCSLGTLLMKYLGLPVADKTLSVADWHFLTEKVGHRVDPWQGLFLASAGRLELTNSCLSSLPMFAMGLYLLHDSTHGAMNKSRALFFWEGVGPKRKYHMVDWDTVCKPKAYGGLGILNTKRMNIALMVKWIWKLYQGAEGLWADLLRAKYLGDNDIFSPRVPTQGSQFWSSIQKLKWYFKLGARHQVHDGSSTYFWLDWWSGAGPLRGRFPRLFDCCDNPYVTVAAVRSADGWHIRFRRAFGLAETVEWENLCRIFDLHPFSQGRDKIS</sequence>
<feature type="region of interest" description="Disordered" evidence="2">
    <location>
        <begin position="544"/>
        <end position="642"/>
    </location>
</feature>
<keyword evidence="1" id="KW-0863">Zinc-finger</keyword>
<evidence type="ECO:0000313" key="5">
    <source>
        <dbReference type="EMBL" id="KAK1611923.1"/>
    </source>
</evidence>
<feature type="domain" description="CCHC-type" evidence="3">
    <location>
        <begin position="315"/>
        <end position="328"/>
    </location>
</feature>
<keyword evidence="6" id="KW-1185">Reference proteome</keyword>
<dbReference type="SMART" id="SM00343">
    <property type="entry name" value="ZnF_C2HC"/>
    <property type="match status" value="2"/>
</dbReference>
<evidence type="ECO:0000256" key="1">
    <source>
        <dbReference type="PROSITE-ProRule" id="PRU00047"/>
    </source>
</evidence>
<comment type="caution">
    <text evidence="5">The sequence shown here is derived from an EMBL/GenBank/DDBJ whole genome shotgun (WGS) entry which is preliminary data.</text>
</comment>
<feature type="compositionally biased region" description="Acidic residues" evidence="2">
    <location>
        <begin position="570"/>
        <end position="581"/>
    </location>
</feature>
<dbReference type="PANTHER" id="PTHR33116">
    <property type="entry name" value="REVERSE TRANSCRIPTASE ZINC-BINDING DOMAIN-CONTAINING PROTEIN-RELATED-RELATED"/>
    <property type="match status" value="1"/>
</dbReference>
<dbReference type="Pfam" id="PF00098">
    <property type="entry name" value="zf-CCHC"/>
    <property type="match status" value="1"/>
</dbReference>
<keyword evidence="1" id="KW-0479">Metal-binding</keyword>
<dbReference type="SUPFAM" id="SSF56672">
    <property type="entry name" value="DNA/RNA polymerases"/>
    <property type="match status" value="1"/>
</dbReference>
<proteinExistence type="predicted"/>
<dbReference type="Pfam" id="PF03372">
    <property type="entry name" value="Exo_endo_phos"/>
    <property type="match status" value="1"/>
</dbReference>
<reference evidence="5" key="1">
    <citation type="submission" date="2023-07" db="EMBL/GenBank/DDBJ databases">
        <title>A chromosome-level genome assembly of Lolium multiflorum.</title>
        <authorList>
            <person name="Chen Y."/>
            <person name="Copetti D."/>
            <person name="Kolliker R."/>
            <person name="Studer B."/>
        </authorList>
    </citation>
    <scope>NUCLEOTIDE SEQUENCE</scope>
    <source>
        <strain evidence="5">02402/16</strain>
        <tissue evidence="5">Leaf</tissue>
    </source>
</reference>
<dbReference type="InterPro" id="IPR000477">
    <property type="entry name" value="RT_dom"/>
</dbReference>
<feature type="region of interest" description="Disordered" evidence="2">
    <location>
        <begin position="774"/>
        <end position="799"/>
    </location>
</feature>
<keyword evidence="1" id="KW-0862">Zinc</keyword>
<evidence type="ECO:0000259" key="4">
    <source>
        <dbReference type="PROSITE" id="PS50878"/>
    </source>
</evidence>
<dbReference type="PANTHER" id="PTHR33116:SF87">
    <property type="entry name" value="OS01G0158850 PROTEIN"/>
    <property type="match status" value="1"/>
</dbReference>
<dbReference type="CDD" id="cd01650">
    <property type="entry name" value="RT_nLTR_like"/>
    <property type="match status" value="1"/>
</dbReference>
<feature type="region of interest" description="Disordered" evidence="2">
    <location>
        <begin position="118"/>
        <end position="310"/>
    </location>
</feature>
<feature type="compositionally biased region" description="Polar residues" evidence="2">
    <location>
        <begin position="776"/>
        <end position="799"/>
    </location>
</feature>